<reference evidence="11 12" key="1">
    <citation type="submission" date="2016-09" db="EMBL/GenBank/DDBJ databases">
        <authorList>
            <person name="Capua I."/>
            <person name="De Benedictis P."/>
            <person name="Joannis T."/>
            <person name="Lombin L.H."/>
            <person name="Cattoli G."/>
        </authorList>
    </citation>
    <scope>NUCLEOTIDE SEQUENCE [LARGE SCALE GENOMIC DNA]</scope>
    <source>
        <strain evidence="11 12">IMI 309357</strain>
    </source>
</reference>
<comment type="caution">
    <text evidence="11">The sequence shown here is derived from an EMBL/GenBank/DDBJ whole genome shotgun (WGS) entry which is preliminary data.</text>
</comment>
<feature type="compositionally biased region" description="Basic and acidic residues" evidence="8">
    <location>
        <begin position="242"/>
        <end position="255"/>
    </location>
</feature>
<feature type="compositionally biased region" description="Basic and acidic residues" evidence="8">
    <location>
        <begin position="687"/>
        <end position="697"/>
    </location>
</feature>
<feature type="region of interest" description="Disordered" evidence="8">
    <location>
        <begin position="202"/>
        <end position="267"/>
    </location>
</feature>
<evidence type="ECO:0000256" key="2">
    <source>
        <dbReference type="ARBA" id="ARBA00022771"/>
    </source>
</evidence>
<dbReference type="GeneID" id="34560644"/>
<keyword evidence="6" id="KW-0539">Nucleus</keyword>
<evidence type="ECO:0000256" key="7">
    <source>
        <dbReference type="PROSITE-ProRule" id="PRU00042"/>
    </source>
</evidence>
<name>A0A1G4B779_9PEZI</name>
<keyword evidence="3" id="KW-0862">Zinc</keyword>
<evidence type="ECO:0008006" key="13">
    <source>
        <dbReference type="Google" id="ProtNLM"/>
    </source>
</evidence>
<evidence type="ECO:0000256" key="5">
    <source>
        <dbReference type="ARBA" id="ARBA00023163"/>
    </source>
</evidence>
<feature type="domain" description="Zn(2)-C6 fungal-type" evidence="9">
    <location>
        <begin position="98"/>
        <end position="127"/>
    </location>
</feature>
<evidence type="ECO:0000313" key="11">
    <source>
        <dbReference type="EMBL" id="OHE97244.1"/>
    </source>
</evidence>
<dbReference type="PROSITE" id="PS50157">
    <property type="entry name" value="ZINC_FINGER_C2H2_2"/>
    <property type="match status" value="2"/>
</dbReference>
<proteinExistence type="predicted"/>
<dbReference type="GO" id="GO:0006351">
    <property type="term" value="P:DNA-templated transcription"/>
    <property type="evidence" value="ECO:0007669"/>
    <property type="project" value="InterPro"/>
</dbReference>
<evidence type="ECO:0000256" key="8">
    <source>
        <dbReference type="SAM" id="MobiDB-lite"/>
    </source>
</evidence>
<dbReference type="CDD" id="cd00067">
    <property type="entry name" value="GAL4"/>
    <property type="match status" value="1"/>
</dbReference>
<dbReference type="Pfam" id="PF00172">
    <property type="entry name" value="Zn_clus"/>
    <property type="match status" value="1"/>
</dbReference>
<evidence type="ECO:0000259" key="10">
    <source>
        <dbReference type="PROSITE" id="PS50157"/>
    </source>
</evidence>
<feature type="domain" description="C2H2-type" evidence="10">
    <location>
        <begin position="45"/>
        <end position="73"/>
    </location>
</feature>
<accession>A0A1G4B779</accession>
<keyword evidence="1" id="KW-0479">Metal-binding</keyword>
<dbReference type="SUPFAM" id="SSF57701">
    <property type="entry name" value="Zn2/Cys6 DNA-binding domain"/>
    <property type="match status" value="1"/>
</dbReference>
<keyword evidence="12" id="KW-1185">Reference proteome</keyword>
<dbReference type="RefSeq" id="XP_022474399.1">
    <property type="nucleotide sequence ID" value="XM_022619134.1"/>
</dbReference>
<protein>
    <recommendedName>
        <fullName evidence="13">C6 transcription factor</fullName>
    </recommendedName>
</protein>
<dbReference type="Gene3D" id="3.30.160.60">
    <property type="entry name" value="Classic Zinc Finger"/>
    <property type="match status" value="1"/>
</dbReference>
<dbReference type="PANTHER" id="PTHR47660">
    <property type="entry name" value="TRANSCRIPTION FACTOR WITH C2H2 AND ZN(2)-CYS(6) DNA BINDING DOMAIN (EUROFUNG)-RELATED-RELATED"/>
    <property type="match status" value="1"/>
</dbReference>
<dbReference type="Gene3D" id="4.10.240.10">
    <property type="entry name" value="Zn(2)-C6 fungal-type DNA-binding domain"/>
    <property type="match status" value="1"/>
</dbReference>
<evidence type="ECO:0000256" key="1">
    <source>
        <dbReference type="ARBA" id="ARBA00022723"/>
    </source>
</evidence>
<dbReference type="PANTHER" id="PTHR47660:SF2">
    <property type="entry name" value="TRANSCRIPTION FACTOR WITH C2H2 AND ZN(2)-CYS(6) DNA BINDING DOMAIN (EUROFUNG)"/>
    <property type="match status" value="1"/>
</dbReference>
<organism evidence="11 12">
    <name type="scientific">Colletotrichum orchidophilum</name>
    <dbReference type="NCBI Taxonomy" id="1209926"/>
    <lineage>
        <taxon>Eukaryota</taxon>
        <taxon>Fungi</taxon>
        <taxon>Dikarya</taxon>
        <taxon>Ascomycota</taxon>
        <taxon>Pezizomycotina</taxon>
        <taxon>Sordariomycetes</taxon>
        <taxon>Hypocreomycetidae</taxon>
        <taxon>Glomerellales</taxon>
        <taxon>Glomerellaceae</taxon>
        <taxon>Colletotrichum</taxon>
    </lineage>
</organism>
<dbReference type="SUPFAM" id="SSF57667">
    <property type="entry name" value="beta-beta-alpha zinc fingers"/>
    <property type="match status" value="1"/>
</dbReference>
<feature type="region of interest" description="Disordered" evidence="8">
    <location>
        <begin position="65"/>
        <end position="87"/>
    </location>
</feature>
<evidence type="ECO:0000259" key="9">
    <source>
        <dbReference type="PROSITE" id="PS50048"/>
    </source>
</evidence>
<dbReference type="SMART" id="SM00066">
    <property type="entry name" value="GAL4"/>
    <property type="match status" value="1"/>
</dbReference>
<dbReference type="PROSITE" id="PS00028">
    <property type="entry name" value="ZINC_FINGER_C2H2_1"/>
    <property type="match status" value="2"/>
</dbReference>
<feature type="compositionally biased region" description="Polar residues" evidence="8">
    <location>
        <begin position="227"/>
        <end position="240"/>
    </location>
</feature>
<dbReference type="STRING" id="1209926.A0A1G4B779"/>
<dbReference type="FunFam" id="3.30.160.60:FF:000446">
    <property type="entry name" value="Zinc finger protein"/>
    <property type="match status" value="1"/>
</dbReference>
<feature type="region of interest" description="Disordered" evidence="8">
    <location>
        <begin position="668"/>
        <end position="697"/>
    </location>
</feature>
<dbReference type="CDD" id="cd12148">
    <property type="entry name" value="fungal_TF_MHR"/>
    <property type="match status" value="1"/>
</dbReference>
<dbReference type="InterPro" id="IPR001138">
    <property type="entry name" value="Zn2Cys6_DnaBD"/>
</dbReference>
<dbReference type="InterPro" id="IPR036236">
    <property type="entry name" value="Znf_C2H2_sf"/>
</dbReference>
<evidence type="ECO:0000256" key="6">
    <source>
        <dbReference type="ARBA" id="ARBA00023242"/>
    </source>
</evidence>
<sequence>MTTDWGAVEEEQAGLYQCSRCRRRYHRTEHLARHVRSVHTKQRPYTCRTCGKAFGRLDVLKRHEANTHSDDGPPVAVGQGDDTLLPGEVEGSERVSQACGSCKTAKVKCSERKPCSRCVGRGLLCVFEVVDCEDVRPESPEVYTQPGLGAEDTCTLDETTPAVVEDFSFGAEWDLAMTDLSYLQTHFDAAETDGLEFVVSGAERQDGNNNGGLSPSPPMTPEGRETVSVTGSWEPQSSENSEMERAHLAADEESLRTGGTPQTPGTPIFGCGGDGSCSGVVLSLSAAARNAIVCMILHNTSRANAGPVLAAFPSAGALDALLGVYARECWGASAAKPEINDMVHLPTLRLERQRPELLGALVAMGAIRAGSAVARKFGFAMQEVVRVSSFRSWEENNADFCDISLSQGFFLQQHTAFFSGVRRKVAFAEACSGCMQILIKNGGHLHGAMEPDHDRYELRNVVGLDDRSLEDVWHRWSIREAQRRLVYAAYIMDSHVGMAHGTRFTSRYEDMRIPFPAPRRLWRAESAVRWREEMIRLLPGSCSPSASSLPPPALSLRELTGDPTLIARPHYRGLVDENFVTLGFYAGLWVLVEECRQLRAISAGGRASGQWSAMILSSRRLELGSMLKLFETSLMAAGWERSPGAEVMSEVLHMYISTSLDGSELRDVSVSSMPPQLQPQPQPQPNHDGDLRNGVEGPEHRSALWRAGRVLRAARHCSPGTLCEVYVVAVRHAAVLLWRHGRLMSLRGTTTATATATATAAVGYLGTGCDVRACVVLDGDDDVQEYQVLSRNVRLALRGIRTGTGTGTEAEPVALEDTAGTMRVVKGVVEGNWRGLRVPPGVEEVCCVLDGLAKVK</sequence>
<dbReference type="InterPro" id="IPR013087">
    <property type="entry name" value="Znf_C2H2_type"/>
</dbReference>
<dbReference type="GO" id="GO:0008270">
    <property type="term" value="F:zinc ion binding"/>
    <property type="evidence" value="ECO:0007669"/>
    <property type="project" value="UniProtKB-KW"/>
</dbReference>
<keyword evidence="2 7" id="KW-0863">Zinc-finger</keyword>
<keyword evidence="4" id="KW-0805">Transcription regulation</keyword>
<feature type="domain" description="C2H2-type" evidence="10">
    <location>
        <begin position="16"/>
        <end position="44"/>
    </location>
</feature>
<evidence type="ECO:0000256" key="3">
    <source>
        <dbReference type="ARBA" id="ARBA00022833"/>
    </source>
</evidence>
<gene>
    <name evidence="11" type="ORF">CORC01_07498</name>
</gene>
<dbReference type="InterPro" id="IPR036864">
    <property type="entry name" value="Zn2-C6_fun-type_DNA-bd_sf"/>
</dbReference>
<dbReference type="SMART" id="SM00355">
    <property type="entry name" value="ZnF_C2H2"/>
    <property type="match status" value="2"/>
</dbReference>
<dbReference type="Proteomes" id="UP000176998">
    <property type="component" value="Unassembled WGS sequence"/>
</dbReference>
<evidence type="ECO:0000313" key="12">
    <source>
        <dbReference type="Proteomes" id="UP000176998"/>
    </source>
</evidence>
<dbReference type="PROSITE" id="PS50048">
    <property type="entry name" value="ZN2_CY6_FUNGAL_2"/>
    <property type="match status" value="1"/>
</dbReference>
<evidence type="ECO:0000256" key="4">
    <source>
        <dbReference type="ARBA" id="ARBA00023015"/>
    </source>
</evidence>
<dbReference type="GO" id="GO:0003677">
    <property type="term" value="F:DNA binding"/>
    <property type="evidence" value="ECO:0007669"/>
    <property type="project" value="InterPro"/>
</dbReference>
<dbReference type="EMBL" id="MJBS01000060">
    <property type="protein sequence ID" value="OHE97244.1"/>
    <property type="molecule type" value="Genomic_DNA"/>
</dbReference>
<dbReference type="PROSITE" id="PS00463">
    <property type="entry name" value="ZN2_CY6_FUNGAL_1"/>
    <property type="match status" value="1"/>
</dbReference>
<dbReference type="OrthoDB" id="40579at2759"/>
<feature type="compositionally biased region" description="Low complexity" evidence="8">
    <location>
        <begin position="257"/>
        <end position="267"/>
    </location>
</feature>
<keyword evidence="5" id="KW-0804">Transcription</keyword>
<dbReference type="AlphaFoldDB" id="A0A1G4B779"/>
<dbReference type="GO" id="GO:0000981">
    <property type="term" value="F:DNA-binding transcription factor activity, RNA polymerase II-specific"/>
    <property type="evidence" value="ECO:0007669"/>
    <property type="project" value="InterPro"/>
</dbReference>